<accession>A0A3S5BQH6</accession>
<comment type="caution">
    <text evidence="1">The sequence shown here is derived from an EMBL/GenBank/DDBJ whole genome shotgun (WGS) entry which is preliminary data.</text>
</comment>
<organism evidence="1 2">
    <name type="scientific">Protopolystoma xenopodis</name>
    <dbReference type="NCBI Taxonomy" id="117903"/>
    <lineage>
        <taxon>Eukaryota</taxon>
        <taxon>Metazoa</taxon>
        <taxon>Spiralia</taxon>
        <taxon>Lophotrochozoa</taxon>
        <taxon>Platyhelminthes</taxon>
        <taxon>Monogenea</taxon>
        <taxon>Polyopisthocotylea</taxon>
        <taxon>Polystomatidea</taxon>
        <taxon>Polystomatidae</taxon>
        <taxon>Protopolystoma</taxon>
    </lineage>
</organism>
<dbReference type="Proteomes" id="UP000784294">
    <property type="component" value="Unassembled WGS sequence"/>
</dbReference>
<reference evidence="1" key="1">
    <citation type="submission" date="2018-11" db="EMBL/GenBank/DDBJ databases">
        <authorList>
            <consortium name="Pathogen Informatics"/>
        </authorList>
    </citation>
    <scope>NUCLEOTIDE SEQUENCE</scope>
</reference>
<name>A0A3S5BQH6_9PLAT</name>
<proteinExistence type="predicted"/>
<evidence type="ECO:0000313" key="1">
    <source>
        <dbReference type="EMBL" id="VEL34686.1"/>
    </source>
</evidence>
<dbReference type="EMBL" id="CAAALY010248154">
    <property type="protein sequence ID" value="VEL34686.1"/>
    <property type="molecule type" value="Genomic_DNA"/>
</dbReference>
<protein>
    <submittedName>
        <fullName evidence="1">Uncharacterized protein</fullName>
    </submittedName>
</protein>
<keyword evidence="2" id="KW-1185">Reference proteome</keyword>
<dbReference type="AlphaFoldDB" id="A0A3S5BQH6"/>
<gene>
    <name evidence="1" type="ORF">PXEA_LOCUS28126</name>
</gene>
<evidence type="ECO:0000313" key="2">
    <source>
        <dbReference type="Proteomes" id="UP000784294"/>
    </source>
</evidence>
<sequence>MKAVVVDFEHSAASELASSVSLFTILSMTTKVEDSGQGRLTGGASWDNEDKPLQYVSTIGVNLDYLSMVAYGTSCLGHSSQNTVLISRILNSLKHSWPPHQRP</sequence>